<proteinExistence type="predicted"/>
<evidence type="ECO:0000313" key="2">
    <source>
        <dbReference type="EMBL" id="EHC10214.1"/>
    </source>
</evidence>
<evidence type="ECO:0000256" key="1">
    <source>
        <dbReference type="SAM" id="Phobius"/>
    </source>
</evidence>
<keyword evidence="1" id="KW-0472">Membrane</keyword>
<accession>G6FY02</accession>
<reference evidence="2 3" key="1">
    <citation type="submission" date="2011-09" db="EMBL/GenBank/DDBJ databases">
        <title>The draft genome of Fischerella sp. JSC-11.</title>
        <authorList>
            <consortium name="US DOE Joint Genome Institute (JGI-PGF)"/>
            <person name="Lucas S."/>
            <person name="Han J."/>
            <person name="Lapidus A."/>
            <person name="Cheng J.-F."/>
            <person name="Goodwin L."/>
            <person name="Pitluck S."/>
            <person name="Peters L."/>
            <person name="Land M.L."/>
            <person name="Hauser L."/>
            <person name="Sarkisova S."/>
            <person name="Bryant D.A."/>
            <person name="Brown I."/>
            <person name="Woyke T.J."/>
        </authorList>
    </citation>
    <scope>NUCLEOTIDE SEQUENCE [LARGE SCALE GENOMIC DNA]</scope>
    <source>
        <strain evidence="2 3">JSC-11</strain>
    </source>
</reference>
<feature type="transmembrane region" description="Helical" evidence="1">
    <location>
        <begin position="20"/>
        <end position="38"/>
    </location>
</feature>
<dbReference type="Proteomes" id="UP000004344">
    <property type="component" value="Unassembled WGS sequence"/>
</dbReference>
<keyword evidence="1" id="KW-0812">Transmembrane</keyword>
<sequence>MFATDNPTRLRHSGEGSGGVLCNPCVVFFFQIGIIPSSANCSQYYALVLVIGFFHYQLPITYYQPTRQYKYFSEYDIKQFPVTAVG</sequence>
<gene>
    <name evidence="2" type="ORF">FJSC11DRAFT_3751</name>
</gene>
<dbReference type="EMBL" id="AGIZ01000012">
    <property type="protein sequence ID" value="EHC10214.1"/>
    <property type="molecule type" value="Genomic_DNA"/>
</dbReference>
<comment type="caution">
    <text evidence="2">The sequence shown here is derived from an EMBL/GenBank/DDBJ whole genome shotgun (WGS) entry which is preliminary data.</text>
</comment>
<keyword evidence="1" id="KW-1133">Transmembrane helix</keyword>
<dbReference type="AlphaFoldDB" id="G6FY02"/>
<organism evidence="2 3">
    <name type="scientific">Fischerella thermalis JSC-11</name>
    <dbReference type="NCBI Taxonomy" id="741277"/>
    <lineage>
        <taxon>Bacteria</taxon>
        <taxon>Bacillati</taxon>
        <taxon>Cyanobacteriota</taxon>
        <taxon>Cyanophyceae</taxon>
        <taxon>Nostocales</taxon>
        <taxon>Hapalosiphonaceae</taxon>
        <taxon>Fischerella</taxon>
    </lineage>
</organism>
<keyword evidence="3" id="KW-1185">Reference proteome</keyword>
<protein>
    <submittedName>
        <fullName evidence="2">Uncharacterized protein</fullName>
    </submittedName>
</protein>
<evidence type="ECO:0000313" key="3">
    <source>
        <dbReference type="Proteomes" id="UP000004344"/>
    </source>
</evidence>
<name>G6FY02_9CYAN</name>
<feature type="transmembrane region" description="Helical" evidence="1">
    <location>
        <begin position="44"/>
        <end position="63"/>
    </location>
</feature>